<organism evidence="1 2">
    <name type="scientific">Lucilia cuprina</name>
    <name type="common">Green bottle fly</name>
    <name type="synonym">Australian sheep blowfly</name>
    <dbReference type="NCBI Taxonomy" id="7375"/>
    <lineage>
        <taxon>Eukaryota</taxon>
        <taxon>Metazoa</taxon>
        <taxon>Ecdysozoa</taxon>
        <taxon>Arthropoda</taxon>
        <taxon>Hexapoda</taxon>
        <taxon>Insecta</taxon>
        <taxon>Pterygota</taxon>
        <taxon>Neoptera</taxon>
        <taxon>Endopterygota</taxon>
        <taxon>Diptera</taxon>
        <taxon>Brachycera</taxon>
        <taxon>Muscomorpha</taxon>
        <taxon>Oestroidea</taxon>
        <taxon>Calliphoridae</taxon>
        <taxon>Luciliinae</taxon>
        <taxon>Lucilia</taxon>
    </lineage>
</organism>
<dbReference type="InterPro" id="IPR036494">
    <property type="entry name" value="Ku_C_sf"/>
</dbReference>
<proteinExistence type="predicted"/>
<keyword evidence="2" id="KW-1185">Reference proteome</keyword>
<dbReference type="AlphaFoldDB" id="A0A0L0CKY1"/>
<accession>A0A0L0CKY1</accession>
<dbReference type="OMA" id="WIVKVRD"/>
<evidence type="ECO:0000313" key="1">
    <source>
        <dbReference type="EMBL" id="KNC33018.1"/>
    </source>
</evidence>
<dbReference type="Proteomes" id="UP000037069">
    <property type="component" value="Unassembled WGS sequence"/>
</dbReference>
<evidence type="ECO:0000313" key="2">
    <source>
        <dbReference type="Proteomes" id="UP000037069"/>
    </source>
</evidence>
<comment type="caution">
    <text evidence="1">The sequence shown here is derived from an EMBL/GenBank/DDBJ whole genome shotgun (WGS) entry which is preliminary data.</text>
</comment>
<dbReference type="OrthoDB" id="7917706at2759"/>
<gene>
    <name evidence="1" type="ORF">FF38_03899</name>
</gene>
<name>A0A0L0CKY1_LUCCU</name>
<reference evidence="1 2" key="1">
    <citation type="journal article" date="2015" name="Nat. Commun.">
        <title>Lucilia cuprina genome unlocks parasitic fly biology to underpin future interventions.</title>
        <authorList>
            <person name="Anstead C.A."/>
            <person name="Korhonen P.K."/>
            <person name="Young N.D."/>
            <person name="Hall R.S."/>
            <person name="Jex A.R."/>
            <person name="Murali S.C."/>
            <person name="Hughes D.S."/>
            <person name="Lee S.F."/>
            <person name="Perry T."/>
            <person name="Stroehlein A.J."/>
            <person name="Ansell B.R."/>
            <person name="Breugelmans B."/>
            <person name="Hofmann A."/>
            <person name="Qu J."/>
            <person name="Dugan S."/>
            <person name="Lee S.L."/>
            <person name="Chao H."/>
            <person name="Dinh H."/>
            <person name="Han Y."/>
            <person name="Doddapaneni H.V."/>
            <person name="Worley K.C."/>
            <person name="Muzny D.M."/>
            <person name="Ioannidis P."/>
            <person name="Waterhouse R.M."/>
            <person name="Zdobnov E.M."/>
            <person name="James P.J."/>
            <person name="Bagnall N.H."/>
            <person name="Kotze A.C."/>
            <person name="Gibbs R.A."/>
            <person name="Richards S."/>
            <person name="Batterham P."/>
            <person name="Gasser R.B."/>
        </authorList>
    </citation>
    <scope>NUCLEOTIDE SEQUENCE [LARGE SCALE GENOMIC DNA]</scope>
    <source>
        <strain evidence="1 2">LS</strain>
        <tissue evidence="1">Full body</tissue>
    </source>
</reference>
<protein>
    <submittedName>
        <fullName evidence="1">Uncharacterized protein</fullName>
    </submittedName>
</protein>
<sequence length="373" mass="43710">MFSSLLRFKQTKLFVEFYQHFKINQTIEPVRPAATLIGRIMATKVDAEFANFEAKISLKNPVTDYVKLMDDKMKADVIMPNDVYDECWKKISAATRETIWKLLFEAGENTVQKEQLEKAAELLKMHKEDACFYQASDYNSWIVGVRDELLKRKMLEFWKNVVVQKELGPCWARDSDLFDDVDDPEPANFYKFADCEAPWLKNKAASTAPNVSDLLASSLLHKESPKTDKTLKKLSMQTPAEDYKYNVEAQGEIDGDDEEAYKQIFAEARNMLWQLLFGESSLTTENSKKAAELLELYKSDACFYCPWDYNDWIPTVRDELLKRKYFDFWQDVIVKKELGLCWARDSDYFDDMEDKRPMEFYKVGEDYIKQQKK</sequence>
<dbReference type="Gene3D" id="1.25.40.240">
    <property type="entry name" value="Ku, C-terminal domain"/>
    <property type="match status" value="2"/>
</dbReference>
<dbReference type="EMBL" id="JRES01000243">
    <property type="protein sequence ID" value="KNC33018.1"/>
    <property type="molecule type" value="Genomic_DNA"/>
</dbReference>
<dbReference type="SUPFAM" id="SSF101420">
    <property type="entry name" value="C-terminal domain of Ku80"/>
    <property type="match status" value="2"/>
</dbReference>